<feature type="binding site" evidence="2">
    <location>
        <position position="71"/>
    </location>
    <ligand>
        <name>S-adenosyl-L-methionine</name>
        <dbReference type="ChEBI" id="CHEBI:59789"/>
    </ligand>
</feature>
<evidence type="ECO:0000313" key="6">
    <source>
        <dbReference type="Proteomes" id="UP000236151"/>
    </source>
</evidence>
<evidence type="ECO:0000259" key="4">
    <source>
        <dbReference type="Pfam" id="PF21302"/>
    </source>
</evidence>
<dbReference type="RefSeq" id="WP_103080081.1">
    <property type="nucleotide sequence ID" value="NZ_CP021850.1"/>
</dbReference>
<feature type="binding site" evidence="1">
    <location>
        <position position="25"/>
    </location>
    <ligand>
        <name>Zn(2+)</name>
        <dbReference type="ChEBI" id="CHEBI:29105"/>
    </ligand>
</feature>
<dbReference type="Pfam" id="PF21302">
    <property type="entry name" value="Zn_ribbon_RlmA"/>
    <property type="match status" value="1"/>
</dbReference>
<feature type="binding site" evidence="1">
    <location>
        <position position="9"/>
    </location>
    <ligand>
        <name>Zn(2+)</name>
        <dbReference type="ChEBI" id="CHEBI:29105"/>
    </ligand>
</feature>
<dbReference type="KEGG" id="cthd:CDO33_11155"/>
<dbReference type="InterPro" id="IPR025714">
    <property type="entry name" value="Methyltranfer_dom"/>
</dbReference>
<name>A0A2K2FLJ3_9CLOT</name>
<evidence type="ECO:0000259" key="3">
    <source>
        <dbReference type="Pfam" id="PF13847"/>
    </source>
</evidence>
<dbReference type="PIRSF" id="PIRSF018249">
    <property type="entry name" value="MyrA_prd"/>
    <property type="match status" value="1"/>
</dbReference>
<accession>A0A2K2FLJ3</accession>
<dbReference type="SUPFAM" id="SSF53335">
    <property type="entry name" value="S-adenosyl-L-methionine-dependent methyltransferases"/>
    <property type="match status" value="1"/>
</dbReference>
<keyword evidence="1" id="KW-0479">Metal-binding</keyword>
<dbReference type="InterPro" id="IPR016718">
    <property type="entry name" value="rRNA_m1G-MeTrfase_A_prd"/>
</dbReference>
<keyword evidence="2" id="KW-0949">S-adenosyl-L-methionine</keyword>
<dbReference type="Pfam" id="PF13847">
    <property type="entry name" value="Methyltransf_31"/>
    <property type="match status" value="1"/>
</dbReference>
<protein>
    <submittedName>
        <fullName evidence="5">Methyltransferase type 11</fullName>
    </submittedName>
</protein>
<dbReference type="Proteomes" id="UP000236151">
    <property type="component" value="Unassembled WGS sequence"/>
</dbReference>
<evidence type="ECO:0000256" key="2">
    <source>
        <dbReference type="PIRSR" id="PIRSR018249-2"/>
    </source>
</evidence>
<sequence>MERKSLFQCPVCKKALVQGEKEYRCNKGHSFDISRKGYVNLLLPNHKGSGNPGDSKEMLQSRRDFLNKGYYEGFSDRLNALSSHYIPNDDANGISILDAGCGEGYYISRLKNSLWASGMEKTDIYGIDVSKAAINLASGRDKAIRFAVASTYHLPLLDRCLDGILCIFSPRDEKEFLRVLKPKGKLIVAAPGPKHLYSFKKELYENPEYIGQKGTVGEGFSVLECVNISYGISLESTQDIMNLLSMTPYTRHTDQDAVEKLKRLNALETEVDINIIVYQKLR</sequence>
<keyword evidence="5" id="KW-0808">Transferase</keyword>
<reference evidence="5 6" key="1">
    <citation type="submission" date="2017-06" db="EMBL/GenBank/DDBJ databases">
        <title>Investigating the central metabolism of Clostridium thermosuccinogenes.</title>
        <authorList>
            <person name="Koendjbiharie J.G."/>
            <person name="van Kranenburg R."/>
        </authorList>
    </citation>
    <scope>NUCLEOTIDE SEQUENCE [LARGE SCALE GENOMIC DNA]</scope>
    <source>
        <strain evidence="5 6">DSM 5806</strain>
    </source>
</reference>
<feature type="domain" description="23S rRNA (guanine(745)-N(1))-methyltransferase N-terminal" evidence="4">
    <location>
        <begin position="7"/>
        <end position="49"/>
    </location>
</feature>
<dbReference type="GO" id="GO:0046872">
    <property type="term" value="F:metal ion binding"/>
    <property type="evidence" value="ECO:0007669"/>
    <property type="project" value="UniProtKB-KW"/>
</dbReference>
<feature type="binding site" evidence="2">
    <location>
        <begin position="103"/>
        <end position="104"/>
    </location>
    <ligand>
        <name>S-adenosyl-L-methionine</name>
        <dbReference type="ChEBI" id="CHEBI:59789"/>
    </ligand>
</feature>
<evidence type="ECO:0000256" key="1">
    <source>
        <dbReference type="PIRSR" id="PIRSR018249-1"/>
    </source>
</evidence>
<dbReference type="GO" id="GO:0008168">
    <property type="term" value="F:methyltransferase activity"/>
    <property type="evidence" value="ECO:0007669"/>
    <property type="project" value="UniProtKB-KW"/>
</dbReference>
<feature type="binding site" evidence="1">
    <location>
        <position position="29"/>
    </location>
    <ligand>
        <name>Zn(2+)</name>
        <dbReference type="ChEBI" id="CHEBI:29105"/>
    </ligand>
</feature>
<dbReference type="Gene3D" id="3.40.50.150">
    <property type="entry name" value="Vaccinia Virus protein VP39"/>
    <property type="match status" value="1"/>
</dbReference>
<keyword evidence="5" id="KW-0489">Methyltransferase</keyword>
<feature type="domain" description="Methyltransferase" evidence="3">
    <location>
        <begin position="92"/>
        <end position="224"/>
    </location>
</feature>
<comment type="caution">
    <text evidence="5">The sequence shown here is derived from an EMBL/GenBank/DDBJ whole genome shotgun (WGS) entry which is preliminary data.</text>
</comment>
<dbReference type="InterPro" id="IPR048647">
    <property type="entry name" value="RlmA_N"/>
</dbReference>
<dbReference type="InterPro" id="IPR029063">
    <property type="entry name" value="SAM-dependent_MTases_sf"/>
</dbReference>
<dbReference type="AlphaFoldDB" id="A0A2K2FLJ3"/>
<feature type="binding site" evidence="2">
    <location>
        <position position="195"/>
    </location>
    <ligand>
        <name>S-adenosyl-L-methionine</name>
        <dbReference type="ChEBI" id="CHEBI:59789"/>
    </ligand>
</feature>
<dbReference type="CDD" id="cd02440">
    <property type="entry name" value="AdoMet_MTases"/>
    <property type="match status" value="1"/>
</dbReference>
<dbReference type="GO" id="GO:0032259">
    <property type="term" value="P:methylation"/>
    <property type="evidence" value="ECO:0007669"/>
    <property type="project" value="UniProtKB-KW"/>
</dbReference>
<dbReference type="EMBL" id="NIOJ01000003">
    <property type="protein sequence ID" value="PNU01224.1"/>
    <property type="molecule type" value="Genomic_DNA"/>
</dbReference>
<evidence type="ECO:0000313" key="5">
    <source>
        <dbReference type="EMBL" id="PNU01224.1"/>
    </source>
</evidence>
<keyword evidence="6" id="KW-1185">Reference proteome</keyword>
<dbReference type="OrthoDB" id="5522265at2"/>
<organism evidence="5 6">
    <name type="scientific">Clostridium thermosuccinogenes</name>
    <dbReference type="NCBI Taxonomy" id="84032"/>
    <lineage>
        <taxon>Bacteria</taxon>
        <taxon>Bacillati</taxon>
        <taxon>Bacillota</taxon>
        <taxon>Clostridia</taxon>
        <taxon>Eubacteriales</taxon>
        <taxon>Clostridiaceae</taxon>
        <taxon>Clostridium</taxon>
    </lineage>
</organism>
<gene>
    <name evidence="5" type="ORF">CDQ84_02235</name>
</gene>
<proteinExistence type="predicted"/>
<feature type="binding site" evidence="1">
    <location>
        <position position="12"/>
    </location>
    <ligand>
        <name>Zn(2+)</name>
        <dbReference type="ChEBI" id="CHEBI:29105"/>
    </ligand>
</feature>
<keyword evidence="1" id="KW-0862">Zinc</keyword>